<dbReference type="STRING" id="1423729.FC80_GL000434"/>
<dbReference type="OrthoDB" id="6960201at2"/>
<dbReference type="Proteomes" id="UP000051131">
    <property type="component" value="Unassembled WGS sequence"/>
</dbReference>
<keyword evidence="2" id="KW-1185">Reference proteome</keyword>
<reference evidence="1 2" key="1">
    <citation type="journal article" date="2015" name="Genome Announc.">
        <title>Expanding the biotechnology potential of lactobacilli through comparative genomics of 213 strains and associated genera.</title>
        <authorList>
            <person name="Sun Z."/>
            <person name="Harris H.M."/>
            <person name="McCann A."/>
            <person name="Guo C."/>
            <person name="Argimon S."/>
            <person name="Zhang W."/>
            <person name="Yang X."/>
            <person name="Jeffery I.B."/>
            <person name="Cooney J.C."/>
            <person name="Kagawa T.F."/>
            <person name="Liu W."/>
            <person name="Song Y."/>
            <person name="Salvetti E."/>
            <person name="Wrobel A."/>
            <person name="Rasinkangas P."/>
            <person name="Parkhill J."/>
            <person name="Rea M.C."/>
            <person name="O'Sullivan O."/>
            <person name="Ritari J."/>
            <person name="Douillard F.P."/>
            <person name="Paul Ross R."/>
            <person name="Yang R."/>
            <person name="Briner A.E."/>
            <person name="Felis G.E."/>
            <person name="de Vos W.M."/>
            <person name="Barrangou R."/>
            <person name="Klaenhammer T.R."/>
            <person name="Caufield P.W."/>
            <person name="Cui Y."/>
            <person name="Zhang H."/>
            <person name="O'Toole P.W."/>
        </authorList>
    </citation>
    <scope>NUCLEOTIDE SEQUENCE [LARGE SCALE GENOMIC DNA]</scope>
    <source>
        <strain evidence="1 2">DSM 21116</strain>
    </source>
</reference>
<dbReference type="InterPro" id="IPR019650">
    <property type="entry name" value="DUF2513"/>
</dbReference>
<evidence type="ECO:0000313" key="2">
    <source>
        <dbReference type="Proteomes" id="UP000051131"/>
    </source>
</evidence>
<accession>A0A0R2CTT5</accession>
<evidence type="ECO:0008006" key="3">
    <source>
        <dbReference type="Google" id="ProtNLM"/>
    </source>
</evidence>
<dbReference type="AlphaFoldDB" id="A0A0R2CTT5"/>
<evidence type="ECO:0000313" key="1">
    <source>
        <dbReference type="EMBL" id="KRM91468.1"/>
    </source>
</evidence>
<dbReference type="PATRIC" id="fig|1423729.3.peg.436"/>
<dbReference type="RefSeq" id="WP_057828709.1">
    <property type="nucleotide sequence ID" value="NZ_AYZE01000010.1"/>
</dbReference>
<name>A0A0R2CTT5_9LACO</name>
<sequence length="125" mass="14181">MKLDHDYVRNLLLAYESSSNLRGPSENDFIELSKELNKTRDELVYTLNKLAEGNFVTSKITWGNDMPMWIQPGNLTFEGHKYLDNIRDPEVWKKTKKTTSKFASVSLDIISSVAAKVIVSSLNLG</sequence>
<protein>
    <recommendedName>
        <fullName evidence="3">DUF2513 domain-containing protein</fullName>
    </recommendedName>
</protein>
<gene>
    <name evidence="1" type="ORF">FC80_GL000434</name>
</gene>
<organism evidence="1 2">
    <name type="scientific">Liquorilactobacillus cacaonum DSM 21116</name>
    <dbReference type="NCBI Taxonomy" id="1423729"/>
    <lineage>
        <taxon>Bacteria</taxon>
        <taxon>Bacillati</taxon>
        <taxon>Bacillota</taxon>
        <taxon>Bacilli</taxon>
        <taxon>Lactobacillales</taxon>
        <taxon>Lactobacillaceae</taxon>
        <taxon>Liquorilactobacillus</taxon>
    </lineage>
</organism>
<dbReference type="Pfam" id="PF10711">
    <property type="entry name" value="DUF2513"/>
    <property type="match status" value="1"/>
</dbReference>
<comment type="caution">
    <text evidence="1">The sequence shown here is derived from an EMBL/GenBank/DDBJ whole genome shotgun (WGS) entry which is preliminary data.</text>
</comment>
<proteinExistence type="predicted"/>
<dbReference type="EMBL" id="AYZE01000010">
    <property type="protein sequence ID" value="KRM91468.1"/>
    <property type="molecule type" value="Genomic_DNA"/>
</dbReference>